<dbReference type="PANTHER" id="PTHR14087">
    <property type="entry name" value="THYMOCYTE NUCLEAR PROTEIN 1"/>
    <property type="match status" value="1"/>
</dbReference>
<feature type="domain" description="EVE" evidence="3">
    <location>
        <begin position="10"/>
        <end position="156"/>
    </location>
</feature>
<comment type="subcellular location">
    <subcellularLocation>
        <location evidence="1">Nucleus</location>
    </subcellularLocation>
</comment>
<dbReference type="CDD" id="cd21133">
    <property type="entry name" value="EVE"/>
    <property type="match status" value="1"/>
</dbReference>
<accession>A0A4P9XUI2</accession>
<dbReference type="GO" id="GO:0005634">
    <property type="term" value="C:nucleus"/>
    <property type="evidence" value="ECO:0007669"/>
    <property type="project" value="UniProtKB-SubCell"/>
</dbReference>
<organism evidence="4 5">
    <name type="scientific">Thamnocephalis sphaerospora</name>
    <dbReference type="NCBI Taxonomy" id="78915"/>
    <lineage>
        <taxon>Eukaryota</taxon>
        <taxon>Fungi</taxon>
        <taxon>Fungi incertae sedis</taxon>
        <taxon>Zoopagomycota</taxon>
        <taxon>Zoopagomycotina</taxon>
        <taxon>Zoopagomycetes</taxon>
        <taxon>Zoopagales</taxon>
        <taxon>Sigmoideomycetaceae</taxon>
        <taxon>Thamnocephalis</taxon>
    </lineage>
</organism>
<dbReference type="PANTHER" id="PTHR14087:SF7">
    <property type="entry name" value="THYMOCYTE NUCLEAR PROTEIN 1"/>
    <property type="match status" value="1"/>
</dbReference>
<sequence length="162" mass="18420">MKAEPETRIVKGKDVRFSVDDLAAMPAATSPWDGVRNYEARNIMRDRMRVGDQILFYHSNCKEPGVAGIAEIVREGYPDHTATDPSHPYYDAKSNPEGPPRWFMVDVRFVHKLSRLVSLKELKQHHDGKLRNMVLLNRGRLSVQPVTQEEFEFIVALGSSDA</sequence>
<dbReference type="Gene3D" id="3.10.590.10">
    <property type="entry name" value="ph1033 like domains"/>
    <property type="match status" value="1"/>
</dbReference>
<keyword evidence="2" id="KW-0539">Nucleus</keyword>
<dbReference type="AlphaFoldDB" id="A0A4P9XUI2"/>
<reference evidence="5" key="1">
    <citation type="journal article" date="2018" name="Nat. Microbiol.">
        <title>Leveraging single-cell genomics to expand the fungal tree of life.</title>
        <authorList>
            <person name="Ahrendt S.R."/>
            <person name="Quandt C.A."/>
            <person name="Ciobanu D."/>
            <person name="Clum A."/>
            <person name="Salamov A."/>
            <person name="Andreopoulos B."/>
            <person name="Cheng J.F."/>
            <person name="Woyke T."/>
            <person name="Pelin A."/>
            <person name="Henrissat B."/>
            <person name="Reynolds N.K."/>
            <person name="Benny G.L."/>
            <person name="Smith M.E."/>
            <person name="James T.Y."/>
            <person name="Grigoriev I.V."/>
        </authorList>
    </citation>
    <scope>NUCLEOTIDE SEQUENCE [LARGE SCALE GENOMIC DNA]</scope>
    <source>
        <strain evidence="5">RSA 1356</strain>
    </source>
</reference>
<dbReference type="FunFam" id="3.10.590.10:FF:000006">
    <property type="entry name" value="Chromosome 7, whole genome shotgun sequence"/>
    <property type="match status" value="1"/>
</dbReference>
<gene>
    <name evidence="4" type="ORF">THASP1DRAFT_34459</name>
</gene>
<dbReference type="Pfam" id="PF01878">
    <property type="entry name" value="EVE"/>
    <property type="match status" value="1"/>
</dbReference>
<evidence type="ECO:0000256" key="2">
    <source>
        <dbReference type="ARBA" id="ARBA00023242"/>
    </source>
</evidence>
<dbReference type="InterPro" id="IPR015947">
    <property type="entry name" value="PUA-like_sf"/>
</dbReference>
<dbReference type="SUPFAM" id="SSF88697">
    <property type="entry name" value="PUA domain-like"/>
    <property type="match status" value="1"/>
</dbReference>
<keyword evidence="5" id="KW-1185">Reference proteome</keyword>
<dbReference type="InterPro" id="IPR047197">
    <property type="entry name" value="THYN1-like_EVE"/>
</dbReference>
<evidence type="ECO:0000313" key="5">
    <source>
        <dbReference type="Proteomes" id="UP000271241"/>
    </source>
</evidence>
<dbReference type="STRING" id="78915.A0A4P9XUI2"/>
<name>A0A4P9XUI2_9FUNG</name>
<dbReference type="EMBL" id="KZ992529">
    <property type="protein sequence ID" value="RKP09241.1"/>
    <property type="molecule type" value="Genomic_DNA"/>
</dbReference>
<protein>
    <submittedName>
        <fullName evidence="4">PUA-like domain-containing protein</fullName>
    </submittedName>
</protein>
<evidence type="ECO:0000256" key="1">
    <source>
        <dbReference type="ARBA" id="ARBA00004123"/>
    </source>
</evidence>
<proteinExistence type="predicted"/>
<dbReference type="OrthoDB" id="41445at2759"/>
<dbReference type="InterPro" id="IPR052181">
    <property type="entry name" value="5hmC_binding"/>
</dbReference>
<dbReference type="Proteomes" id="UP000271241">
    <property type="component" value="Unassembled WGS sequence"/>
</dbReference>
<evidence type="ECO:0000313" key="4">
    <source>
        <dbReference type="EMBL" id="RKP09241.1"/>
    </source>
</evidence>
<dbReference type="InterPro" id="IPR002740">
    <property type="entry name" value="EVE_domain"/>
</dbReference>
<evidence type="ECO:0000259" key="3">
    <source>
        <dbReference type="Pfam" id="PF01878"/>
    </source>
</evidence>